<dbReference type="InterPro" id="IPR011009">
    <property type="entry name" value="Kinase-like_dom_sf"/>
</dbReference>
<gene>
    <name evidence="7" type="ORF">N7517_006547</name>
</gene>
<dbReference type="RefSeq" id="XP_056580527.1">
    <property type="nucleotide sequence ID" value="XM_056724277.1"/>
</dbReference>
<dbReference type="GO" id="GO:0005739">
    <property type="term" value="C:mitochondrion"/>
    <property type="evidence" value="ECO:0007669"/>
    <property type="project" value="UniProtKB-SubCell"/>
</dbReference>
<comment type="caution">
    <text evidence="7">The sequence shown here is derived from an EMBL/GenBank/DDBJ whole genome shotgun (WGS) entry which is preliminary data.</text>
</comment>
<comment type="similarity">
    <text evidence="2">Belongs to the AIM9 family.</text>
</comment>
<dbReference type="AlphaFoldDB" id="A0A9W9S9G6"/>
<evidence type="ECO:0000313" key="7">
    <source>
        <dbReference type="EMBL" id="KAJ5374541.1"/>
    </source>
</evidence>
<evidence type="ECO:0000256" key="6">
    <source>
        <dbReference type="ARBA" id="ARBA00031849"/>
    </source>
</evidence>
<dbReference type="OrthoDB" id="2831558at2759"/>
<dbReference type="InterPro" id="IPR051035">
    <property type="entry name" value="Mito_inheritance_9"/>
</dbReference>
<protein>
    <recommendedName>
        <fullName evidence="3">Altered inheritance of mitochondria protein 9, mitochondrial</fullName>
    </recommendedName>
    <alternativeName>
        <fullName evidence="6">Found in mitochondrial proteome protein 29</fullName>
    </alternativeName>
</protein>
<evidence type="ECO:0000256" key="1">
    <source>
        <dbReference type="ARBA" id="ARBA00004173"/>
    </source>
</evidence>
<accession>A0A9W9S9G6</accession>
<evidence type="ECO:0000256" key="4">
    <source>
        <dbReference type="ARBA" id="ARBA00022946"/>
    </source>
</evidence>
<name>A0A9W9S9G6_9EURO</name>
<dbReference type="SUPFAM" id="SSF56112">
    <property type="entry name" value="Protein kinase-like (PK-like)"/>
    <property type="match status" value="1"/>
</dbReference>
<dbReference type="Proteomes" id="UP001147752">
    <property type="component" value="Unassembled WGS sequence"/>
</dbReference>
<keyword evidence="8" id="KW-1185">Reference proteome</keyword>
<organism evidence="7 8">
    <name type="scientific">Penicillium concentricum</name>
    <dbReference type="NCBI Taxonomy" id="293559"/>
    <lineage>
        <taxon>Eukaryota</taxon>
        <taxon>Fungi</taxon>
        <taxon>Dikarya</taxon>
        <taxon>Ascomycota</taxon>
        <taxon>Pezizomycotina</taxon>
        <taxon>Eurotiomycetes</taxon>
        <taxon>Eurotiomycetidae</taxon>
        <taxon>Eurotiales</taxon>
        <taxon>Aspergillaceae</taxon>
        <taxon>Penicillium</taxon>
    </lineage>
</organism>
<dbReference type="GeneID" id="81463460"/>
<keyword evidence="4" id="KW-0809">Transit peptide</keyword>
<evidence type="ECO:0000256" key="5">
    <source>
        <dbReference type="ARBA" id="ARBA00023128"/>
    </source>
</evidence>
<sequence>MYCQNELFPVRGRFIVDEAGNLRSREIKFNLNKLARVAADSVSGAKFISIKKYPDGMFNKANLMTMEDGQEVVVKVPDPNAGVPHFTTASEVATMDFKKWLSISFSHYRSLYYAGDVQSSAGNYYFKDGVAIKDSEFAIGPAPGRDCLYLLLTATNEFAGASLTQYLQAVGTREMKAIRSLKPPKQLPYSVVQNCTNPSRKRKRKVVNVHIPKDAAITTPRTWHDDLHDDNIFVDPHNPEKITVDLKDTWTDLPGVTSDIPFPFEFSETDVERINLDIDKAVAGTELVSEVKEKMGDSWPDKGFIEHERYDDCKAALDKVKGQILKQLPGADE</sequence>
<dbReference type="PANTHER" id="PTHR36091">
    <property type="entry name" value="ALTERED INHERITANCE OF MITOCHONDRIA PROTEIN 9, MITOCHONDRIAL"/>
    <property type="match status" value="1"/>
</dbReference>
<evidence type="ECO:0000256" key="3">
    <source>
        <dbReference type="ARBA" id="ARBA00016197"/>
    </source>
</evidence>
<reference evidence="7" key="1">
    <citation type="submission" date="2022-12" db="EMBL/GenBank/DDBJ databases">
        <authorList>
            <person name="Petersen C."/>
        </authorList>
    </citation>
    <scope>NUCLEOTIDE SEQUENCE</scope>
    <source>
        <strain evidence="7">IBT 3081</strain>
    </source>
</reference>
<reference evidence="7" key="2">
    <citation type="journal article" date="2023" name="IMA Fungus">
        <title>Comparative genomic study of the Penicillium genus elucidates a diverse pangenome and 15 lateral gene transfer events.</title>
        <authorList>
            <person name="Petersen C."/>
            <person name="Sorensen T."/>
            <person name="Nielsen M.R."/>
            <person name="Sondergaard T.E."/>
            <person name="Sorensen J.L."/>
            <person name="Fitzpatrick D.A."/>
            <person name="Frisvad J.C."/>
            <person name="Nielsen K.L."/>
        </authorList>
    </citation>
    <scope>NUCLEOTIDE SEQUENCE</scope>
    <source>
        <strain evidence="7">IBT 3081</strain>
    </source>
</reference>
<dbReference type="EMBL" id="JAPZBT010000002">
    <property type="protein sequence ID" value="KAJ5374541.1"/>
    <property type="molecule type" value="Genomic_DNA"/>
</dbReference>
<comment type="subcellular location">
    <subcellularLocation>
        <location evidence="1">Mitochondrion</location>
    </subcellularLocation>
</comment>
<dbReference type="PANTHER" id="PTHR36091:SF1">
    <property type="entry name" value="ALTERED INHERITANCE OF MITOCHONDRIA PROTEIN 9, MITOCHONDRIAL"/>
    <property type="match status" value="1"/>
</dbReference>
<keyword evidence="5" id="KW-0496">Mitochondrion</keyword>
<evidence type="ECO:0000256" key="2">
    <source>
        <dbReference type="ARBA" id="ARBA00005543"/>
    </source>
</evidence>
<evidence type="ECO:0000313" key="8">
    <source>
        <dbReference type="Proteomes" id="UP001147752"/>
    </source>
</evidence>
<proteinExistence type="inferred from homology"/>